<name>A0AAJ0MJ49_9PEZI</name>
<evidence type="ECO:0000256" key="1">
    <source>
        <dbReference type="SAM" id="Coils"/>
    </source>
</evidence>
<feature type="coiled-coil region" evidence="1">
    <location>
        <begin position="32"/>
        <end position="59"/>
    </location>
</feature>
<reference evidence="4" key="1">
    <citation type="journal article" date="2023" name="Mol. Phylogenet. Evol.">
        <title>Genome-scale phylogeny and comparative genomics of the fungal order Sordariales.</title>
        <authorList>
            <person name="Hensen N."/>
            <person name="Bonometti L."/>
            <person name="Westerberg I."/>
            <person name="Brannstrom I.O."/>
            <person name="Guillou S."/>
            <person name="Cros-Aarteil S."/>
            <person name="Calhoun S."/>
            <person name="Haridas S."/>
            <person name="Kuo A."/>
            <person name="Mondo S."/>
            <person name="Pangilinan J."/>
            <person name="Riley R."/>
            <person name="LaButti K."/>
            <person name="Andreopoulos B."/>
            <person name="Lipzen A."/>
            <person name="Chen C."/>
            <person name="Yan M."/>
            <person name="Daum C."/>
            <person name="Ng V."/>
            <person name="Clum A."/>
            <person name="Steindorff A."/>
            <person name="Ohm R.A."/>
            <person name="Martin F."/>
            <person name="Silar P."/>
            <person name="Natvig D.O."/>
            <person name="Lalanne C."/>
            <person name="Gautier V."/>
            <person name="Ament-Velasquez S.L."/>
            <person name="Kruys A."/>
            <person name="Hutchinson M.I."/>
            <person name="Powell A.J."/>
            <person name="Barry K."/>
            <person name="Miller A.N."/>
            <person name="Grigoriev I.V."/>
            <person name="Debuchy R."/>
            <person name="Gladieux P."/>
            <person name="Hiltunen Thoren M."/>
            <person name="Johannesson H."/>
        </authorList>
    </citation>
    <scope>NUCLEOTIDE SEQUENCE</scope>
    <source>
        <strain evidence="4">CBS 955.72</strain>
    </source>
</reference>
<dbReference type="Pfam" id="PF17111">
    <property type="entry name" value="PigL_N"/>
    <property type="match status" value="1"/>
</dbReference>
<dbReference type="InterPro" id="IPR038305">
    <property type="entry name" value="HeLo_sf"/>
</dbReference>
<keyword evidence="5" id="KW-1185">Reference proteome</keyword>
<comment type="caution">
    <text evidence="4">The sequence shown here is derived from an EMBL/GenBank/DDBJ whole genome shotgun (WGS) entry which is preliminary data.</text>
</comment>
<dbReference type="Proteomes" id="UP001275084">
    <property type="component" value="Unassembled WGS sequence"/>
</dbReference>
<dbReference type="InterPro" id="IPR031348">
    <property type="entry name" value="PigL_N"/>
</dbReference>
<feature type="region of interest" description="Disordered" evidence="2">
    <location>
        <begin position="393"/>
        <end position="442"/>
    </location>
</feature>
<keyword evidence="1" id="KW-0175">Coiled coil</keyword>
<evidence type="ECO:0000313" key="4">
    <source>
        <dbReference type="EMBL" id="KAK3360697.1"/>
    </source>
</evidence>
<dbReference type="AlphaFoldDB" id="A0AAJ0MJ49"/>
<protein>
    <recommendedName>
        <fullName evidence="3">Azaphilone pigments biosynthesis cluster protein L N-terminal domain-containing protein</fullName>
    </recommendedName>
</protein>
<reference evidence="4" key="2">
    <citation type="submission" date="2023-06" db="EMBL/GenBank/DDBJ databases">
        <authorList>
            <consortium name="Lawrence Berkeley National Laboratory"/>
            <person name="Haridas S."/>
            <person name="Hensen N."/>
            <person name="Bonometti L."/>
            <person name="Westerberg I."/>
            <person name="Brannstrom I.O."/>
            <person name="Guillou S."/>
            <person name="Cros-Aarteil S."/>
            <person name="Calhoun S."/>
            <person name="Kuo A."/>
            <person name="Mondo S."/>
            <person name="Pangilinan J."/>
            <person name="Riley R."/>
            <person name="Labutti K."/>
            <person name="Andreopoulos B."/>
            <person name="Lipzen A."/>
            <person name="Chen C."/>
            <person name="Yanf M."/>
            <person name="Daum C."/>
            <person name="Ng V."/>
            <person name="Clum A."/>
            <person name="Steindorff A."/>
            <person name="Ohm R."/>
            <person name="Martin F."/>
            <person name="Silar P."/>
            <person name="Natvig D."/>
            <person name="Lalanne C."/>
            <person name="Gautier V."/>
            <person name="Ament-Velasquez S.L."/>
            <person name="Kruys A."/>
            <person name="Hutchinson M.I."/>
            <person name="Powell A.J."/>
            <person name="Barry K."/>
            <person name="Miller A.N."/>
            <person name="Grigoriev I.V."/>
            <person name="Debuchy R."/>
            <person name="Gladieux P."/>
            <person name="Thoren M.H."/>
            <person name="Johannesson H."/>
        </authorList>
    </citation>
    <scope>NUCLEOTIDE SEQUENCE</scope>
    <source>
        <strain evidence="4">CBS 955.72</strain>
    </source>
</reference>
<feature type="domain" description="Azaphilone pigments biosynthesis cluster protein L N-terminal" evidence="3">
    <location>
        <begin position="2"/>
        <end position="206"/>
    </location>
</feature>
<proteinExistence type="predicted"/>
<evidence type="ECO:0000256" key="2">
    <source>
        <dbReference type="SAM" id="MobiDB-lite"/>
    </source>
</evidence>
<feature type="compositionally biased region" description="Basic and acidic residues" evidence="2">
    <location>
        <begin position="400"/>
        <end position="413"/>
    </location>
</feature>
<gene>
    <name evidence="4" type="ORF">B0T25DRAFT_132767</name>
</gene>
<evidence type="ECO:0000259" key="3">
    <source>
        <dbReference type="Pfam" id="PF17111"/>
    </source>
</evidence>
<dbReference type="Gene3D" id="1.20.120.1020">
    <property type="entry name" value="Prion-inhibition and propagation, HeLo domain"/>
    <property type="match status" value="1"/>
</dbReference>
<accession>A0AAJ0MJ49</accession>
<dbReference type="EMBL" id="JAUIQD010000002">
    <property type="protein sequence ID" value="KAK3360697.1"/>
    <property type="molecule type" value="Genomic_DNA"/>
</dbReference>
<sequence>MAETIGVASGMLALTAFVFKASVALYQTIDSFQHHSDTIRDLRNELEALQGALHSLTETATGAEFPALNLPLLRCGNACRDFEQKILSCASRSGNSRVNFRGWAKLRYLGDDVDNFRRMLAGYKSTILIAVTDATLRTSTITTEKLEGHRDMIKVATANLEDRLEIIDAKLESIFQRTVSDSDEDATELRQMKEERLSTQECLQICVQFSRHIDQIRVPPARRVQRSPGLVDPGAVTSQAFQECKEKLNVTAAKLEENMQSLIDRLVKKSKTAMSDEAEAAELAEIQADWKSARECIGICSKADTNLNENITIIDNFATGDDAVQFLVSTNNKTIHGRNRGYGQRPRQLGGHLADESLQQVSRDMALVGPRHFREDRSPSRGRDSWVPDDAVERSSVGFQERHGRGVKLKPEPTPDILMFSSKEPEEEPAETELGSIRSKPA</sequence>
<evidence type="ECO:0000313" key="5">
    <source>
        <dbReference type="Proteomes" id="UP001275084"/>
    </source>
</evidence>
<feature type="coiled-coil region" evidence="1">
    <location>
        <begin position="245"/>
        <end position="272"/>
    </location>
</feature>
<organism evidence="4 5">
    <name type="scientific">Lasiosphaeria hispida</name>
    <dbReference type="NCBI Taxonomy" id="260671"/>
    <lineage>
        <taxon>Eukaryota</taxon>
        <taxon>Fungi</taxon>
        <taxon>Dikarya</taxon>
        <taxon>Ascomycota</taxon>
        <taxon>Pezizomycotina</taxon>
        <taxon>Sordariomycetes</taxon>
        <taxon>Sordariomycetidae</taxon>
        <taxon>Sordariales</taxon>
        <taxon>Lasiosphaeriaceae</taxon>
        <taxon>Lasiosphaeria</taxon>
    </lineage>
</organism>